<dbReference type="PANTHER" id="PTHR46730">
    <property type="entry name" value="POLYCYSTIN-1"/>
    <property type="match status" value="1"/>
</dbReference>
<name>A0ABM1SGS3_LIMPO</name>
<keyword evidence="3" id="KW-0677">Repeat</keyword>
<evidence type="ECO:0000256" key="3">
    <source>
        <dbReference type="ARBA" id="ARBA00022737"/>
    </source>
</evidence>
<comment type="subcellular location">
    <subcellularLocation>
        <location evidence="1">Membrane</location>
        <topology evidence="1">Multi-pass membrane protein</topology>
    </subcellularLocation>
</comment>
<evidence type="ECO:0000256" key="1">
    <source>
        <dbReference type="ARBA" id="ARBA00004141"/>
    </source>
</evidence>
<evidence type="ECO:0000256" key="6">
    <source>
        <dbReference type="SAM" id="Phobius"/>
    </source>
</evidence>
<organism evidence="8 9">
    <name type="scientific">Limulus polyphemus</name>
    <name type="common">Atlantic horseshoe crab</name>
    <dbReference type="NCBI Taxonomy" id="6850"/>
    <lineage>
        <taxon>Eukaryota</taxon>
        <taxon>Metazoa</taxon>
        <taxon>Ecdysozoa</taxon>
        <taxon>Arthropoda</taxon>
        <taxon>Chelicerata</taxon>
        <taxon>Merostomata</taxon>
        <taxon>Xiphosura</taxon>
        <taxon>Limulidae</taxon>
        <taxon>Limulus</taxon>
    </lineage>
</organism>
<dbReference type="SMART" id="SM00089">
    <property type="entry name" value="PKD"/>
    <property type="match status" value="2"/>
</dbReference>
<dbReference type="GeneID" id="106460402"/>
<dbReference type="SUPFAM" id="SSF49299">
    <property type="entry name" value="PKD domain"/>
    <property type="match status" value="2"/>
</dbReference>
<dbReference type="Pfam" id="PF00801">
    <property type="entry name" value="PKD"/>
    <property type="match status" value="2"/>
</dbReference>
<dbReference type="InterPro" id="IPR022409">
    <property type="entry name" value="PKD/Chitinase_dom"/>
</dbReference>
<keyword evidence="4 6" id="KW-1133">Transmembrane helix</keyword>
<dbReference type="RefSeq" id="XP_022242828.1">
    <property type="nucleotide sequence ID" value="XM_022387120.1"/>
</dbReference>
<evidence type="ECO:0000256" key="5">
    <source>
        <dbReference type="ARBA" id="ARBA00023136"/>
    </source>
</evidence>
<sequence length="813" mass="91215">MSGYIKILLIYNVLTCVLLSTSQGLIWLLGCFHGDINPLLTTETVAWSLPENDNNASSCVLYCEKKRFVYAIIQASNCWCSRGILEVDQLLTHLDSQCRPTSSTTPRGHHDFNSCHGSEKAEIEIPKDVFGDDKSKTARIYILDGPRLEDVRHIVNSKEIALDMTSLQASVRVISGDKLKDINSTAVPFLYLTAEWYSSDGCTYKEQLPIPTGTSILTLSSVWPRVFWSIGDIKVEVNFNTGFYNRSSERVVEVIQPIPAGMRLIVSTPPEQLNTPSCIPSYISVQPERPPPMIFFTQQRVPLQVFLAQGADLSFHWHFSDDDTTYVETPSGGRNSSSCIGVSCKQSNVNHTFQTEGFHRITVEVSSPFGALTNTFFIVAVDQKLGNLTVSLHPDSKSVFQPKIVVKFLVSVTTTNRLGTRLSMDFDDGHTIEAELSDTQTTNRNHRRKNVMVVADYGLRCELDLTIRHSYHREGEFYPSVIVDNGYLRKMAKIKQAVRVYQLLEGRMILPEKHVETDTTVEFRFQTIREQDSIFRRHVRWRLFNQTNNLVTEEIKKGQNMLSWEFHFRYPGQYRVYATVLGPINSISDSFSFTVQDKVSGVTLTPVETHIVRSGYTICFKATYRTGSDVSCSWDLGLNCTSCLQSVQSDLTNCTVVVTFPVAGLFLVSVLAKNLVSEERASLTSPVEVQEEVSGLHIITNSPITAGDVLEFRATLLQGSNMRVSLKIPELKISTEMIADHKKTFLLKRRLDEANQYNVTVVAANDVSEVTTYTVVFVERPFQTVGIATNGCRVTHRRIRLIAIVDAGVVGTV</sequence>
<dbReference type="PANTHER" id="PTHR46730:SF4">
    <property type="entry name" value="POLYCYSTIC KIDNEY DISEASE PROTEIN 1-LIKE 1"/>
    <property type="match status" value="1"/>
</dbReference>
<dbReference type="InterPro" id="IPR000601">
    <property type="entry name" value="PKD_dom"/>
</dbReference>
<evidence type="ECO:0000259" key="7">
    <source>
        <dbReference type="PROSITE" id="PS50093"/>
    </source>
</evidence>
<accession>A0ABM1SGS3</accession>
<dbReference type="PROSITE" id="PS51257">
    <property type="entry name" value="PROKAR_LIPOPROTEIN"/>
    <property type="match status" value="1"/>
</dbReference>
<evidence type="ECO:0000256" key="2">
    <source>
        <dbReference type="ARBA" id="ARBA00022692"/>
    </source>
</evidence>
<evidence type="ECO:0000313" key="9">
    <source>
        <dbReference type="RefSeq" id="XP_022242828.1"/>
    </source>
</evidence>
<evidence type="ECO:0000256" key="4">
    <source>
        <dbReference type="ARBA" id="ARBA00022989"/>
    </source>
</evidence>
<reference evidence="9" key="1">
    <citation type="submission" date="2025-08" db="UniProtKB">
        <authorList>
            <consortium name="RefSeq"/>
        </authorList>
    </citation>
    <scope>IDENTIFICATION</scope>
    <source>
        <tissue evidence="9">Muscle</tissue>
    </source>
</reference>
<proteinExistence type="predicted"/>
<gene>
    <name evidence="9" type="primary">LOC106460402</name>
</gene>
<keyword evidence="5 6" id="KW-0472">Membrane</keyword>
<protein>
    <submittedName>
        <fullName evidence="9">Uncharacterized protein LOC106460402 isoform X2</fullName>
    </submittedName>
</protein>
<keyword evidence="8" id="KW-1185">Reference proteome</keyword>
<keyword evidence="2 6" id="KW-0812">Transmembrane</keyword>
<dbReference type="InterPro" id="IPR035986">
    <property type="entry name" value="PKD_dom_sf"/>
</dbReference>
<feature type="domain" description="PKD" evidence="7">
    <location>
        <begin position="310"/>
        <end position="388"/>
    </location>
</feature>
<dbReference type="PROSITE" id="PS50093">
    <property type="entry name" value="PKD"/>
    <property type="match status" value="1"/>
</dbReference>
<dbReference type="Proteomes" id="UP000694941">
    <property type="component" value="Unplaced"/>
</dbReference>
<evidence type="ECO:0000313" key="8">
    <source>
        <dbReference type="Proteomes" id="UP000694941"/>
    </source>
</evidence>
<feature type="transmembrane region" description="Helical" evidence="6">
    <location>
        <begin position="7"/>
        <end position="29"/>
    </location>
</feature>
<dbReference type="CDD" id="cd00146">
    <property type="entry name" value="PKD"/>
    <property type="match status" value="1"/>
</dbReference>